<evidence type="ECO:0000256" key="1">
    <source>
        <dbReference type="SAM" id="Phobius"/>
    </source>
</evidence>
<keyword evidence="1" id="KW-0812">Transmembrane</keyword>
<dbReference type="Pfam" id="PF05940">
    <property type="entry name" value="NnrS"/>
    <property type="match status" value="1"/>
</dbReference>
<sequence length="399" mass="42332">MIATLKRVLGEPYRVFFMAAGLYAVFALLVWEIWLGVHTAGGMVSDMPFAAAPHLWHAHEMIFGYASAALGGFFLTAVPNWTGSRAAAQVFVTLVALIWLAGRAVIWFSGSVPPLLVAVVDLAFLPMLGGKIAMMLFKRPKPQNVAFLAFLMLVWLGNLMVHLEWTGLTDDTLYTGLRVGLFSLCLMIAVLGGRVTPGFTRNAMKRAGVAESDLPRSRKPLDIAAVALISLTTLALLVGAPEALTAAFAISGGGAQILRIAFWGTLWTLRQPILWALHLGMGMLGAGLVLWGLSAFGRGSEVAALHVLGIGAVGGMTLAVMSRAILGHTGRALVAPGAVALAYGLIAGAAGLRWFASSLSVDLYFPMMLVAGAMWIAAFTLYLVALWPAFTGPRLRGET</sequence>
<protein>
    <submittedName>
        <fullName evidence="2">Uncharacterized protein involved in response to NO</fullName>
    </submittedName>
</protein>
<feature type="transmembrane region" description="Helical" evidence="1">
    <location>
        <begin position="144"/>
        <end position="161"/>
    </location>
</feature>
<keyword evidence="1" id="KW-1133">Transmembrane helix</keyword>
<dbReference type="STRING" id="337701.SAMN05444398_12332"/>
<name>A0A1M7JZ84_9RHOB</name>
<dbReference type="InterPro" id="IPR010266">
    <property type="entry name" value="NnrS"/>
</dbReference>
<evidence type="ECO:0000313" key="2">
    <source>
        <dbReference type="EMBL" id="SHM58308.1"/>
    </source>
</evidence>
<accession>A0A1M7JZ84</accession>
<feature type="transmembrane region" description="Helical" evidence="1">
    <location>
        <begin position="115"/>
        <end position="137"/>
    </location>
</feature>
<dbReference type="EMBL" id="FRBR01000023">
    <property type="protein sequence ID" value="SHM58308.1"/>
    <property type="molecule type" value="Genomic_DNA"/>
</dbReference>
<feature type="transmembrane region" description="Helical" evidence="1">
    <location>
        <begin position="12"/>
        <end position="34"/>
    </location>
</feature>
<feature type="transmembrane region" description="Helical" evidence="1">
    <location>
        <begin position="221"/>
        <end position="240"/>
    </location>
</feature>
<keyword evidence="3" id="KW-1185">Reference proteome</keyword>
<proteinExistence type="predicted"/>
<feature type="transmembrane region" description="Helical" evidence="1">
    <location>
        <begin position="333"/>
        <end position="356"/>
    </location>
</feature>
<organism evidence="2 3">
    <name type="scientific">Roseovarius pacificus</name>
    <dbReference type="NCBI Taxonomy" id="337701"/>
    <lineage>
        <taxon>Bacteria</taxon>
        <taxon>Pseudomonadati</taxon>
        <taxon>Pseudomonadota</taxon>
        <taxon>Alphaproteobacteria</taxon>
        <taxon>Rhodobacterales</taxon>
        <taxon>Roseobacteraceae</taxon>
        <taxon>Roseovarius</taxon>
    </lineage>
</organism>
<feature type="transmembrane region" description="Helical" evidence="1">
    <location>
        <begin position="273"/>
        <end position="296"/>
    </location>
</feature>
<feature type="transmembrane region" description="Helical" evidence="1">
    <location>
        <begin position="90"/>
        <end position="109"/>
    </location>
</feature>
<feature type="transmembrane region" description="Helical" evidence="1">
    <location>
        <begin position="181"/>
        <end position="200"/>
    </location>
</feature>
<dbReference type="AlphaFoldDB" id="A0A1M7JZ84"/>
<feature type="transmembrane region" description="Helical" evidence="1">
    <location>
        <begin position="302"/>
        <end position="321"/>
    </location>
</feature>
<feature type="transmembrane region" description="Helical" evidence="1">
    <location>
        <begin position="368"/>
        <end position="390"/>
    </location>
</feature>
<dbReference type="OrthoDB" id="9770040at2"/>
<feature type="transmembrane region" description="Helical" evidence="1">
    <location>
        <begin position="54"/>
        <end position="78"/>
    </location>
</feature>
<keyword evidence="1" id="KW-0472">Membrane</keyword>
<feature type="transmembrane region" description="Helical" evidence="1">
    <location>
        <begin position="246"/>
        <end position="266"/>
    </location>
</feature>
<gene>
    <name evidence="2" type="ORF">SAMN05444398_12332</name>
</gene>
<dbReference type="RefSeq" id="WP_073037773.1">
    <property type="nucleotide sequence ID" value="NZ_BMLR01000022.1"/>
</dbReference>
<dbReference type="Proteomes" id="UP000183974">
    <property type="component" value="Unassembled WGS sequence"/>
</dbReference>
<reference evidence="2 3" key="1">
    <citation type="submission" date="2016-11" db="EMBL/GenBank/DDBJ databases">
        <authorList>
            <person name="Jaros S."/>
            <person name="Januszkiewicz K."/>
            <person name="Wedrychowicz H."/>
        </authorList>
    </citation>
    <scope>NUCLEOTIDE SEQUENCE [LARGE SCALE GENOMIC DNA]</scope>
    <source>
        <strain evidence="2 3">DSM 29589</strain>
    </source>
</reference>
<evidence type="ECO:0000313" key="3">
    <source>
        <dbReference type="Proteomes" id="UP000183974"/>
    </source>
</evidence>